<comment type="subcellular location">
    <subcellularLocation>
        <location evidence="1">Cell membrane</location>
        <topology evidence="1">Multi-pass membrane protein</topology>
    </subcellularLocation>
    <subcellularLocation>
        <location evidence="8">Membrane</location>
        <topology evidence="8">Multi-pass membrane protein</topology>
    </subcellularLocation>
</comment>
<feature type="transmembrane region" description="Helical" evidence="9">
    <location>
        <begin position="163"/>
        <end position="184"/>
    </location>
</feature>
<dbReference type="InterPro" id="IPR050586">
    <property type="entry name" value="CPA3_Na-H_Antiporter_D"/>
</dbReference>
<dbReference type="RefSeq" id="WP_213514533.1">
    <property type="nucleotide sequence ID" value="NZ_BOSE01000003.1"/>
</dbReference>
<dbReference type="EMBL" id="BOSE01000003">
    <property type="protein sequence ID" value="GIP16261.1"/>
    <property type="molecule type" value="Genomic_DNA"/>
</dbReference>
<dbReference type="PANTHER" id="PTHR42703:SF1">
    <property type="entry name" value="NA(+)_H(+) ANTIPORTER SUBUNIT D1"/>
    <property type="match status" value="1"/>
</dbReference>
<proteinExistence type="inferred from homology"/>
<keyword evidence="4" id="KW-1003">Cell membrane</keyword>
<dbReference type="PRINTS" id="PR01437">
    <property type="entry name" value="NUOXDRDTASE4"/>
</dbReference>
<feature type="transmembrane region" description="Helical" evidence="9">
    <location>
        <begin position="362"/>
        <end position="384"/>
    </location>
</feature>
<sequence length="495" mass="54008">MSNILIYPIIIPLLTAMVLVFIRDRIKLQQWLTVLSLLATIAISLYTIYYVSTEQIVVLELGGWSAPYGIVLVGDMLAVILVAVASFVSLMCLLYGFQSIELGHKKHFVYPMILILVTGVNGSFLTGDIFNLFVFFEVMLIASYVLIALGGKKIQLRESIKYVLINVISSTLFVIATAYLYAATGTLNMAHLSERIALAGQEGLLTSISFLYLIVFGLKSGLLLFFWLPGSYSAPPPPIAALFAALLTKVGVYTVIRTFTLLFYHKPEITHTVMLWMAALTMILGALGAVSHWEIKKILAYNVIISVGFILFGVAVGTEQSLNGSFFYLIHDMLSKALIFITGGAIINIFGTDKLKEFSGLILFRPLLGWLFFIGVLALAGVPPLSGFVGKVAILQGALSAGELAVSIIGLITSLMVLYSVLKIFIHSFWGETLMSEGQEYSTGKHALLPGTILVVCIFAMGIGAEWVNTYIAQATEVMVNPNLYIEAVLKQISP</sequence>
<feature type="transmembrane region" description="Helical" evidence="9">
    <location>
        <begin position="269"/>
        <end position="291"/>
    </location>
</feature>
<dbReference type="GO" id="GO:0015297">
    <property type="term" value="F:antiporter activity"/>
    <property type="evidence" value="ECO:0007669"/>
    <property type="project" value="UniProtKB-KW"/>
</dbReference>
<keyword evidence="7 9" id="KW-0472">Membrane</keyword>
<dbReference type="Proteomes" id="UP000683139">
    <property type="component" value="Unassembled WGS sequence"/>
</dbReference>
<evidence type="ECO:0000256" key="2">
    <source>
        <dbReference type="ARBA" id="ARBA00005346"/>
    </source>
</evidence>
<organism evidence="11 12">
    <name type="scientific">Paenibacillus montaniterrae</name>
    <dbReference type="NCBI Taxonomy" id="429341"/>
    <lineage>
        <taxon>Bacteria</taxon>
        <taxon>Bacillati</taxon>
        <taxon>Bacillota</taxon>
        <taxon>Bacilli</taxon>
        <taxon>Bacillales</taxon>
        <taxon>Paenibacillaceae</taxon>
        <taxon>Paenibacillus</taxon>
    </lineage>
</organism>
<dbReference type="Pfam" id="PF00361">
    <property type="entry name" value="Proton_antipo_M"/>
    <property type="match status" value="1"/>
</dbReference>
<feature type="transmembrane region" description="Helical" evidence="9">
    <location>
        <begin position="70"/>
        <end position="96"/>
    </location>
</feature>
<evidence type="ECO:0000256" key="9">
    <source>
        <dbReference type="SAM" id="Phobius"/>
    </source>
</evidence>
<keyword evidence="5 8" id="KW-0812">Transmembrane</keyword>
<dbReference type="InterPro" id="IPR003918">
    <property type="entry name" value="NADH_UbQ_OxRdtase"/>
</dbReference>
<dbReference type="GO" id="GO:0005886">
    <property type="term" value="C:plasma membrane"/>
    <property type="evidence" value="ECO:0007669"/>
    <property type="project" value="UniProtKB-SubCell"/>
</dbReference>
<keyword evidence="6 9" id="KW-1133">Transmembrane helix</keyword>
<dbReference type="GO" id="GO:0008137">
    <property type="term" value="F:NADH dehydrogenase (ubiquinone) activity"/>
    <property type="evidence" value="ECO:0007669"/>
    <property type="project" value="InterPro"/>
</dbReference>
<keyword evidence="12" id="KW-1185">Reference proteome</keyword>
<accession>A0A919YQ44</accession>
<evidence type="ECO:0000256" key="1">
    <source>
        <dbReference type="ARBA" id="ARBA00004651"/>
    </source>
</evidence>
<dbReference type="AlphaFoldDB" id="A0A919YQ44"/>
<evidence type="ECO:0000256" key="3">
    <source>
        <dbReference type="ARBA" id="ARBA00022449"/>
    </source>
</evidence>
<comment type="caution">
    <text evidence="11">The sequence shown here is derived from an EMBL/GenBank/DDBJ whole genome shotgun (WGS) entry which is preliminary data.</text>
</comment>
<dbReference type="NCBIfam" id="NF005818">
    <property type="entry name" value="PRK07691.1"/>
    <property type="match status" value="1"/>
</dbReference>
<feature type="transmembrane region" description="Helical" evidence="9">
    <location>
        <begin position="6"/>
        <end position="22"/>
    </location>
</feature>
<evidence type="ECO:0000313" key="12">
    <source>
        <dbReference type="Proteomes" id="UP000683139"/>
    </source>
</evidence>
<feature type="transmembrane region" description="Helical" evidence="9">
    <location>
        <begin position="31"/>
        <end position="50"/>
    </location>
</feature>
<dbReference type="GO" id="GO:0042773">
    <property type="term" value="P:ATP synthesis coupled electron transport"/>
    <property type="evidence" value="ECO:0007669"/>
    <property type="project" value="InterPro"/>
</dbReference>
<feature type="transmembrane region" description="Helical" evidence="9">
    <location>
        <begin position="132"/>
        <end position="151"/>
    </location>
</feature>
<evidence type="ECO:0000256" key="7">
    <source>
        <dbReference type="ARBA" id="ARBA00023136"/>
    </source>
</evidence>
<feature type="transmembrane region" description="Helical" evidence="9">
    <location>
        <begin position="298"/>
        <end position="316"/>
    </location>
</feature>
<name>A0A919YQ44_9BACL</name>
<evidence type="ECO:0000256" key="5">
    <source>
        <dbReference type="ARBA" id="ARBA00022692"/>
    </source>
</evidence>
<keyword evidence="3" id="KW-0813">Transport</keyword>
<protein>
    <submittedName>
        <fullName evidence="11">Na+/H+ antiporter subunit D</fullName>
    </submittedName>
</protein>
<feature type="transmembrane region" description="Helical" evidence="9">
    <location>
        <begin position="447"/>
        <end position="468"/>
    </location>
</feature>
<evidence type="ECO:0000313" key="11">
    <source>
        <dbReference type="EMBL" id="GIP16261.1"/>
    </source>
</evidence>
<gene>
    <name evidence="11" type="ORF">J40TS1_19030</name>
</gene>
<comment type="similarity">
    <text evidence="2">Belongs to the CPA3 antiporters (TC 2.A.63) subunit D family.</text>
</comment>
<dbReference type="NCBIfam" id="NF009306">
    <property type="entry name" value="PRK12663.1"/>
    <property type="match status" value="1"/>
</dbReference>
<feature type="transmembrane region" description="Helical" evidence="9">
    <location>
        <begin position="240"/>
        <end position="263"/>
    </location>
</feature>
<feature type="transmembrane region" description="Helical" evidence="9">
    <location>
        <begin position="204"/>
        <end position="228"/>
    </location>
</feature>
<dbReference type="PANTHER" id="PTHR42703">
    <property type="entry name" value="NADH DEHYDROGENASE"/>
    <property type="match status" value="1"/>
</dbReference>
<evidence type="ECO:0000256" key="6">
    <source>
        <dbReference type="ARBA" id="ARBA00022989"/>
    </source>
</evidence>
<feature type="transmembrane region" description="Helical" evidence="9">
    <location>
        <begin position="108"/>
        <end position="126"/>
    </location>
</feature>
<feature type="transmembrane region" description="Helical" evidence="9">
    <location>
        <begin position="328"/>
        <end position="350"/>
    </location>
</feature>
<evidence type="ECO:0000259" key="10">
    <source>
        <dbReference type="Pfam" id="PF00361"/>
    </source>
</evidence>
<evidence type="ECO:0000256" key="8">
    <source>
        <dbReference type="RuleBase" id="RU000320"/>
    </source>
</evidence>
<dbReference type="InterPro" id="IPR001750">
    <property type="entry name" value="ND/Mrp_TM"/>
</dbReference>
<keyword evidence="3" id="KW-0050">Antiport</keyword>
<evidence type="ECO:0000256" key="4">
    <source>
        <dbReference type="ARBA" id="ARBA00022475"/>
    </source>
</evidence>
<feature type="domain" description="NADH:quinone oxidoreductase/Mrp antiporter transmembrane" evidence="10">
    <location>
        <begin position="128"/>
        <end position="416"/>
    </location>
</feature>
<feature type="transmembrane region" description="Helical" evidence="9">
    <location>
        <begin position="404"/>
        <end position="426"/>
    </location>
</feature>
<reference evidence="11" key="1">
    <citation type="submission" date="2021-03" db="EMBL/GenBank/DDBJ databases">
        <title>Antimicrobial resistance genes in bacteria isolated from Japanese honey, and their potential for conferring macrolide and lincosamide resistance in the American foulbrood pathogen Paenibacillus larvae.</title>
        <authorList>
            <person name="Okamoto M."/>
            <person name="Kumagai M."/>
            <person name="Kanamori H."/>
            <person name="Takamatsu D."/>
        </authorList>
    </citation>
    <scope>NUCLEOTIDE SEQUENCE</scope>
    <source>
        <strain evidence="11">J40TS1</strain>
    </source>
</reference>